<comment type="caution">
    <text evidence="1">The sequence shown here is derived from an EMBL/GenBank/DDBJ whole genome shotgun (WGS) entry which is preliminary data.</text>
</comment>
<evidence type="ECO:0000313" key="1">
    <source>
        <dbReference type="EMBL" id="MCI30605.1"/>
    </source>
</evidence>
<accession>A0A392R4Y0</accession>
<reference evidence="1 2" key="1">
    <citation type="journal article" date="2018" name="Front. Plant Sci.">
        <title>Red Clover (Trifolium pratense) and Zigzag Clover (T. medium) - A Picture of Genomic Similarities and Differences.</title>
        <authorList>
            <person name="Dluhosova J."/>
            <person name="Istvanek J."/>
            <person name="Nedelnik J."/>
            <person name="Repkova J."/>
        </authorList>
    </citation>
    <scope>NUCLEOTIDE SEQUENCE [LARGE SCALE GENOMIC DNA]</scope>
    <source>
        <strain evidence="2">cv. 10/8</strain>
        <tissue evidence="1">Leaf</tissue>
    </source>
</reference>
<feature type="non-terminal residue" evidence="1">
    <location>
        <position position="1"/>
    </location>
</feature>
<name>A0A392R4Y0_9FABA</name>
<protein>
    <submittedName>
        <fullName evidence="1">Uncharacterized protein</fullName>
    </submittedName>
</protein>
<evidence type="ECO:0000313" key="2">
    <source>
        <dbReference type="Proteomes" id="UP000265520"/>
    </source>
</evidence>
<organism evidence="1 2">
    <name type="scientific">Trifolium medium</name>
    <dbReference type="NCBI Taxonomy" id="97028"/>
    <lineage>
        <taxon>Eukaryota</taxon>
        <taxon>Viridiplantae</taxon>
        <taxon>Streptophyta</taxon>
        <taxon>Embryophyta</taxon>
        <taxon>Tracheophyta</taxon>
        <taxon>Spermatophyta</taxon>
        <taxon>Magnoliopsida</taxon>
        <taxon>eudicotyledons</taxon>
        <taxon>Gunneridae</taxon>
        <taxon>Pentapetalae</taxon>
        <taxon>rosids</taxon>
        <taxon>fabids</taxon>
        <taxon>Fabales</taxon>
        <taxon>Fabaceae</taxon>
        <taxon>Papilionoideae</taxon>
        <taxon>50 kb inversion clade</taxon>
        <taxon>NPAAA clade</taxon>
        <taxon>Hologalegina</taxon>
        <taxon>IRL clade</taxon>
        <taxon>Trifolieae</taxon>
        <taxon>Trifolium</taxon>
    </lineage>
</organism>
<dbReference type="EMBL" id="LXQA010180917">
    <property type="protein sequence ID" value="MCI30605.1"/>
    <property type="molecule type" value="Genomic_DNA"/>
</dbReference>
<keyword evidence="2" id="KW-1185">Reference proteome</keyword>
<dbReference type="AlphaFoldDB" id="A0A392R4Y0"/>
<sequence>FTKRERNSLREMEGFTVKEEFNAMTAPIEIGSEEE</sequence>
<proteinExistence type="predicted"/>
<dbReference type="Proteomes" id="UP000265520">
    <property type="component" value="Unassembled WGS sequence"/>
</dbReference>